<dbReference type="RefSeq" id="WP_043007663.1">
    <property type="nucleotide sequence ID" value="NZ_CP009617.1"/>
</dbReference>
<evidence type="ECO:0008006" key="3">
    <source>
        <dbReference type="Google" id="ProtNLM"/>
    </source>
</evidence>
<dbReference type="EMBL" id="CP009617">
    <property type="protein sequence ID" value="AIW18573.1"/>
    <property type="molecule type" value="Genomic_DNA"/>
</dbReference>
<evidence type="ECO:0000313" key="2">
    <source>
        <dbReference type="Proteomes" id="UP000030081"/>
    </source>
</evidence>
<dbReference type="AlphaFoldDB" id="A0AAN0VWA9"/>
<proteinExistence type="predicted"/>
<sequence length="190" mass="22214">MILYKYRDFSSLRFLFDIFLNNRLYAAKYTSLNDPMEGHYLIKPDVSLSSEARNLIKDTKDSYGIVSLSQDDDNQLMWSHYANGHNGIAIGVIVNESDCSLEPIRYTGLSELSNFAQDNPEHTAKKILTYKHEFWLYENEHRALVRYSDFVDVNIVKVIFGRKVSDDDYEFYTSMIGKLNTDIEFERKFT</sequence>
<protein>
    <recommendedName>
        <fullName evidence="3">DUF2971 domain-containing protein</fullName>
    </recommendedName>
</protein>
<accession>A0AAN0VWA9</accession>
<gene>
    <name evidence="1" type="ORF">IX92_05720</name>
</gene>
<keyword evidence="2" id="KW-1185">Reference proteome</keyword>
<reference evidence="1 2" key="1">
    <citation type="submission" date="2014-10" db="EMBL/GenBank/DDBJ databases">
        <title>The Complete Genome Sequence for the Shellfish Pathogen Vibrio coralliilyticus RE98 Isolated from a Shellfish Hatchery.</title>
        <authorList>
            <person name="Richards G.P."/>
            <person name="Bono J.L."/>
            <person name="Watson M.A."/>
            <person name="Needleman D.S."/>
        </authorList>
    </citation>
    <scope>NUCLEOTIDE SEQUENCE [LARGE SCALE GENOMIC DNA]</scope>
    <source>
        <strain evidence="1 2">RE98</strain>
    </source>
</reference>
<name>A0AAN0VWA9_9VIBR</name>
<organism evidence="1 2">
    <name type="scientific">Vibrio coralliilyticus</name>
    <dbReference type="NCBI Taxonomy" id="190893"/>
    <lineage>
        <taxon>Bacteria</taxon>
        <taxon>Pseudomonadati</taxon>
        <taxon>Pseudomonadota</taxon>
        <taxon>Gammaproteobacteria</taxon>
        <taxon>Vibrionales</taxon>
        <taxon>Vibrionaceae</taxon>
        <taxon>Vibrio</taxon>
    </lineage>
</organism>
<dbReference type="Proteomes" id="UP000030081">
    <property type="component" value="Chromosome 1"/>
</dbReference>
<evidence type="ECO:0000313" key="1">
    <source>
        <dbReference type="EMBL" id="AIW18573.1"/>
    </source>
</evidence>
<dbReference type="KEGG" id="vcy:IX92_05720"/>